<evidence type="ECO:0000313" key="4">
    <source>
        <dbReference type="Proteomes" id="UP000663671"/>
    </source>
</evidence>
<feature type="region of interest" description="Disordered" evidence="1">
    <location>
        <begin position="502"/>
        <end position="522"/>
    </location>
</feature>
<dbReference type="SUPFAM" id="SSF54695">
    <property type="entry name" value="POZ domain"/>
    <property type="match status" value="1"/>
</dbReference>
<dbReference type="EMBL" id="CP069115">
    <property type="protein sequence ID" value="QSS66416.1"/>
    <property type="molecule type" value="Genomic_DNA"/>
</dbReference>
<sequence>MALVVIELFCPSGLIQRSYKQLGLSHQDISPPPYFDLTVYSLTTLALPAKECSSVQTMHRERQRYSAEWQKMMPTSITTDDHRHHNASLFADDDHQCYESLQDLSEKVLLSSFFSRQEHGGSNHKPPNINCCSSSSISSKNPLAHSSHYCPVQAIDDLISSLSRNLSRARGCTLVSSVASTGTSSSSSSVIRPKQPRRARNKTISGRLTSPSSEWLNLTSSRRSIAAFSQVATNPRSFVVLRRQASWKGTDTRACSSTMADPSAAVGAHPAIGSTPKPTVTALAGGAAGGIPEVTVNAFGTTYSLHRSILERSSYFSAMLSGQWSENSERGISIFPDEMDPNITKVGFEVALEYMYGRNVMDLIELDPIGIFASCQWLELPELLKWAAQNIMHHLNVSNIHLIIHTFSESYYGKEGMVILDAAKALLRLRGCEMPLAVWDHIPAELVREIIGGDTFYMPSELNRWEYAVSLLDRILEMKASKMRVPFLDDKASAPAHVKRQLEGLLPDDPPETDNNTDLDTSAEGDLETARQFPEDIHNQWLDLYTHPDILPIRQMIMEDIGYMHIPLQHFRRIQAHRDIFGVRPVQQAVIHSAFVQALKLAHLVDSADEFSPKLNIRKDMLMSDFPASQRIQIHRFHKDSDLYPCAMSVGDAIPHEYPITKEDKMSANLVVSRKARGLIHEDCNYHVPQHGFIAAQFVTGWERSDFIKPFPMNLPDPHPEYSPFPPFRFSTSFPHPATLDSKQRCFSPPFWYAGSTWVLYLYYNTIPKASRVGLYLRRIYDTRRAEPSLDSWCSRLNPPRIAHHDPLSYYRVLPDLHPSDLSSCYNEAYPRLDLLGDRFGTRNGMGQLYPRIGRPNDILAKLPYVDIRSAVTVHFKLYSNFACAGQPACFQSKPEQFQIDRCWGWDVRVPDGQEPLLDLCGNPLNERELKICLVIGD</sequence>
<accession>A0A8A1MIV4</accession>
<dbReference type="PANTHER" id="PTHR47369">
    <property type="entry name" value="BTB/POZ DOMAIN-CONTAINING PROTEIN"/>
    <property type="match status" value="1"/>
</dbReference>
<dbReference type="InterPro" id="IPR000210">
    <property type="entry name" value="BTB/POZ_dom"/>
</dbReference>
<feature type="compositionally biased region" description="Low complexity" evidence="1">
    <location>
        <begin position="180"/>
        <end position="190"/>
    </location>
</feature>
<organism evidence="3 4">
    <name type="scientific">Ajellomyces capsulatus</name>
    <name type="common">Darling's disease fungus</name>
    <name type="synonym">Histoplasma capsulatum</name>
    <dbReference type="NCBI Taxonomy" id="5037"/>
    <lineage>
        <taxon>Eukaryota</taxon>
        <taxon>Fungi</taxon>
        <taxon>Dikarya</taxon>
        <taxon>Ascomycota</taxon>
        <taxon>Pezizomycotina</taxon>
        <taxon>Eurotiomycetes</taxon>
        <taxon>Eurotiomycetidae</taxon>
        <taxon>Onygenales</taxon>
        <taxon>Ajellomycetaceae</taxon>
        <taxon>Histoplasma</taxon>
    </lineage>
</organism>
<proteinExistence type="predicted"/>
<reference evidence="3" key="1">
    <citation type="submission" date="2021-01" db="EMBL/GenBank/DDBJ databases">
        <title>Chromosome-level genome assembly of a human fungal pathogen reveals clustering of transcriptionally co-regulated genes.</title>
        <authorList>
            <person name="Voorhies M."/>
            <person name="Cohen S."/>
            <person name="Shea T.P."/>
            <person name="Petrus S."/>
            <person name="Munoz J.F."/>
            <person name="Poplawski S."/>
            <person name="Goldman W.E."/>
            <person name="Michael T."/>
            <person name="Cuomo C.A."/>
            <person name="Sil A."/>
            <person name="Beyhan S."/>
        </authorList>
    </citation>
    <scope>NUCLEOTIDE SEQUENCE</scope>
    <source>
        <strain evidence="3">WU24</strain>
    </source>
</reference>
<evidence type="ECO:0000256" key="1">
    <source>
        <dbReference type="SAM" id="MobiDB-lite"/>
    </source>
</evidence>
<dbReference type="Gene3D" id="3.30.710.10">
    <property type="entry name" value="Potassium Channel Kv1.1, Chain A"/>
    <property type="match status" value="1"/>
</dbReference>
<name>A0A8A1MIV4_AJECA</name>
<feature type="compositionally biased region" description="Acidic residues" evidence="1">
    <location>
        <begin position="509"/>
        <end position="522"/>
    </location>
</feature>
<gene>
    <name evidence="3" type="ORF">I7I51_07273</name>
</gene>
<dbReference type="Proteomes" id="UP000663671">
    <property type="component" value="Chromosome 3"/>
</dbReference>
<dbReference type="AlphaFoldDB" id="A0A8A1MIV4"/>
<dbReference type="PANTHER" id="PTHR47369:SF1">
    <property type="entry name" value="BTB_POZ DOMAIN-CONTAINING PROTEIN"/>
    <property type="match status" value="1"/>
</dbReference>
<evidence type="ECO:0000259" key="2">
    <source>
        <dbReference type="PROSITE" id="PS50097"/>
    </source>
</evidence>
<dbReference type="VEuPathDB" id="FungiDB:I7I51_07273"/>
<feature type="domain" description="BTB" evidence="2">
    <location>
        <begin position="292"/>
        <end position="360"/>
    </location>
</feature>
<dbReference type="OrthoDB" id="6359943at2759"/>
<dbReference type="InterPro" id="IPR011333">
    <property type="entry name" value="SKP1/BTB/POZ_sf"/>
</dbReference>
<feature type="region of interest" description="Disordered" evidence="1">
    <location>
        <begin position="180"/>
        <end position="207"/>
    </location>
</feature>
<dbReference type="PROSITE" id="PS50097">
    <property type="entry name" value="BTB"/>
    <property type="match status" value="1"/>
</dbReference>
<evidence type="ECO:0000313" key="3">
    <source>
        <dbReference type="EMBL" id="QSS66416.1"/>
    </source>
</evidence>
<protein>
    <recommendedName>
        <fullName evidence="2">BTB domain-containing protein</fullName>
    </recommendedName>
</protein>